<evidence type="ECO:0000313" key="1">
    <source>
        <dbReference type="EMBL" id="QJA69809.1"/>
    </source>
</evidence>
<dbReference type="EMBL" id="MT141738">
    <property type="protein sequence ID" value="QJA69809.1"/>
    <property type="molecule type" value="Genomic_DNA"/>
</dbReference>
<sequence length="88" mass="10372">MKLKAGDVVYWVVNDHPQHPTALYEDLEYGNEVCHTRWWADAVAEIWNAKGDGLHWQVREETVLPRPKVLRRVRTRPVIWNRSGLIEV</sequence>
<evidence type="ECO:0000313" key="2">
    <source>
        <dbReference type="EMBL" id="QJA96342.1"/>
    </source>
</evidence>
<dbReference type="AlphaFoldDB" id="A0A6M3JI08"/>
<proteinExistence type="predicted"/>
<gene>
    <name evidence="1" type="ORF">MM415A04263_0004</name>
    <name evidence="2" type="ORF">MM415B09388_0004</name>
</gene>
<reference evidence="1" key="1">
    <citation type="submission" date="2020-03" db="EMBL/GenBank/DDBJ databases">
        <title>The deep terrestrial virosphere.</title>
        <authorList>
            <person name="Holmfeldt K."/>
            <person name="Nilsson E."/>
            <person name="Simone D."/>
            <person name="Lopez-Fernandez M."/>
            <person name="Wu X."/>
            <person name="de Brujin I."/>
            <person name="Lundin D."/>
            <person name="Andersson A."/>
            <person name="Bertilsson S."/>
            <person name="Dopson M."/>
        </authorList>
    </citation>
    <scope>NUCLEOTIDE SEQUENCE</scope>
    <source>
        <strain evidence="1">MM415A04263</strain>
        <strain evidence="2">MM415B09388</strain>
    </source>
</reference>
<accession>A0A6M3JI08</accession>
<name>A0A6M3JI08_9ZZZZ</name>
<protein>
    <submittedName>
        <fullName evidence="1">Uncharacterized protein</fullName>
    </submittedName>
</protein>
<organism evidence="1">
    <name type="scientific">viral metagenome</name>
    <dbReference type="NCBI Taxonomy" id="1070528"/>
    <lineage>
        <taxon>unclassified sequences</taxon>
        <taxon>metagenomes</taxon>
        <taxon>organismal metagenomes</taxon>
    </lineage>
</organism>
<dbReference type="EMBL" id="MT143391">
    <property type="protein sequence ID" value="QJA96342.1"/>
    <property type="molecule type" value="Genomic_DNA"/>
</dbReference>